<dbReference type="SUPFAM" id="SSF52096">
    <property type="entry name" value="ClpP/crotonase"/>
    <property type="match status" value="1"/>
</dbReference>
<proteinExistence type="predicted"/>
<evidence type="ECO:0000313" key="2">
    <source>
        <dbReference type="Proteomes" id="UP000239504"/>
    </source>
</evidence>
<dbReference type="AlphaFoldDB" id="A0A2S7K0U5"/>
<evidence type="ECO:0000313" key="1">
    <source>
        <dbReference type="EMBL" id="PQA86124.1"/>
    </source>
</evidence>
<dbReference type="Pfam" id="PF00574">
    <property type="entry name" value="CLP_protease"/>
    <property type="match status" value="1"/>
</dbReference>
<dbReference type="Gene3D" id="3.90.226.10">
    <property type="entry name" value="2-enoyl-CoA Hydratase, Chain A, domain 1"/>
    <property type="match status" value="1"/>
</dbReference>
<dbReference type="InterPro" id="IPR029045">
    <property type="entry name" value="ClpP/crotonase-like_dom_sf"/>
</dbReference>
<dbReference type="Proteomes" id="UP000239504">
    <property type="component" value="Unassembled WGS sequence"/>
</dbReference>
<protein>
    <recommendedName>
        <fullName evidence="3">Peptidase S14</fullName>
    </recommendedName>
</protein>
<evidence type="ECO:0008006" key="3">
    <source>
        <dbReference type="Google" id="ProtNLM"/>
    </source>
</evidence>
<keyword evidence="2" id="KW-1185">Reference proteome</keyword>
<sequence>MFAATALLIARNEELIFQDRGVVAVSRDRQDPETLVFSWRSKVEAPMARQFEEAYREWKGEGRRIIIDLHSPGGAIAEGEQVIRLIDRMKRTHEVDTRVRSRRACYSMCVPIYLQGEERYAAANARFMFHEPSAYDFYTGEKVDQPKFERDLVSRRYFDRYFVNSPMDPVWRDRLEADWKGKDLYFTGQELADQNSNIVTVLE</sequence>
<gene>
    <name evidence="1" type="ORF">CW354_17335</name>
</gene>
<dbReference type="EMBL" id="PJCH01000015">
    <property type="protein sequence ID" value="PQA86124.1"/>
    <property type="molecule type" value="Genomic_DNA"/>
</dbReference>
<dbReference type="InterPro" id="IPR023562">
    <property type="entry name" value="ClpP/TepA"/>
</dbReference>
<comment type="caution">
    <text evidence="1">The sequence shown here is derived from an EMBL/GenBank/DDBJ whole genome shotgun (WGS) entry which is preliminary data.</text>
</comment>
<accession>A0A2S7K0U5</accession>
<organism evidence="1 2">
    <name type="scientific">Hyphococcus luteus</name>
    <dbReference type="NCBI Taxonomy" id="2058213"/>
    <lineage>
        <taxon>Bacteria</taxon>
        <taxon>Pseudomonadati</taxon>
        <taxon>Pseudomonadota</taxon>
        <taxon>Alphaproteobacteria</taxon>
        <taxon>Parvularculales</taxon>
        <taxon>Parvularculaceae</taxon>
        <taxon>Hyphococcus</taxon>
    </lineage>
</organism>
<name>A0A2S7K0U5_9PROT</name>
<reference evidence="1 2" key="1">
    <citation type="submission" date="2017-12" db="EMBL/GenBank/DDBJ databases">
        <authorList>
            <person name="Hurst M.R.H."/>
        </authorList>
    </citation>
    <scope>NUCLEOTIDE SEQUENCE [LARGE SCALE GENOMIC DNA]</scope>
    <source>
        <strain evidence="1 2">SY-3-19</strain>
    </source>
</reference>